<sequence length="353" mass="40773">MDIMIIRLILIVLFSFTLTAKAVEVQNLYEASLSVSDKTRATRAQASQQALLKVLQKLTGKADDFSHPAIQASLKRISDYMLKYEYYDLQGNTKIKVEFEPGKVEELVREAGLPLWGNRRPMVAIWMVIEDNFRREFVTQESYPQLERLIYDTAEEWGVPVVVPLMDLVDRSNVSIAEVWGNFSNEVEEASLRYEAERVITARLFQPPHANTWQLDWRYTDAEFFEPEQYVGDKQQVIIDMVNQLSSTLAQKYVIDPNRILDSHRTVISVEQLQSFADIEQAKRQLMTMSTVVDVDVIYRAKTSVKFAIEHTSSVSDLTKTIALEQSFRAYIDPRAYYQIADEDNLKYNWVGN</sequence>
<dbReference type="Pfam" id="PF09839">
    <property type="entry name" value="DUF2066"/>
    <property type="match status" value="1"/>
</dbReference>
<comment type="caution">
    <text evidence="1">The sequence shown here is derived from an EMBL/GenBank/DDBJ whole genome shotgun (WGS) entry which is preliminary data.</text>
</comment>
<dbReference type="OrthoDB" id="6195299at2"/>
<gene>
    <name evidence="1" type="ORF">CEX98_08475</name>
</gene>
<name>A0A2A5JS32_PSEO7</name>
<protein>
    <recommendedName>
        <fullName evidence="3">DUF2066 domain-containing protein</fullName>
    </recommendedName>
</protein>
<keyword evidence="2" id="KW-1185">Reference proteome</keyword>
<dbReference type="AlphaFoldDB" id="A0A2A5JS32"/>
<evidence type="ECO:0008006" key="3">
    <source>
        <dbReference type="Google" id="ProtNLM"/>
    </source>
</evidence>
<dbReference type="EMBL" id="NKHF01000037">
    <property type="protein sequence ID" value="PCK32206.1"/>
    <property type="molecule type" value="Genomic_DNA"/>
</dbReference>
<accession>A0A2A5JS32</accession>
<evidence type="ECO:0000313" key="1">
    <source>
        <dbReference type="EMBL" id="PCK32206.1"/>
    </source>
</evidence>
<evidence type="ECO:0000313" key="2">
    <source>
        <dbReference type="Proteomes" id="UP000228621"/>
    </source>
</evidence>
<reference evidence="2" key="1">
    <citation type="journal article" date="2019" name="Genome Announc.">
        <title>Draft Genome Sequence of Pseudoalteromonas piscicida Strain 36Y ROTHPW, an Hypersaline Seawater Isolate from the South Coast of Sonora, Mexico.</title>
        <authorList>
            <person name="Sanchez-Diaz R."/>
            <person name="Molina-Garza Z.J."/>
            <person name="Cruz-Suarez L.E."/>
            <person name="Selvin J."/>
            <person name="Kiran G.S."/>
            <person name="Ibarra-Gamez J.C."/>
            <person name="Gomez-Gil B."/>
            <person name="Galaviz-Silva L."/>
        </authorList>
    </citation>
    <scope>NUCLEOTIDE SEQUENCE [LARGE SCALE GENOMIC DNA]</scope>
    <source>
        <strain evidence="2">36Y_RITHPW</strain>
    </source>
</reference>
<dbReference type="Proteomes" id="UP000228621">
    <property type="component" value="Unassembled WGS sequence"/>
</dbReference>
<dbReference type="RefSeq" id="WP_099641655.1">
    <property type="nucleotide sequence ID" value="NZ_NKHF01000037.1"/>
</dbReference>
<proteinExistence type="predicted"/>
<organism evidence="1 2">
    <name type="scientific">Pseudoalteromonas piscicida</name>
    <dbReference type="NCBI Taxonomy" id="43662"/>
    <lineage>
        <taxon>Bacteria</taxon>
        <taxon>Pseudomonadati</taxon>
        <taxon>Pseudomonadota</taxon>
        <taxon>Gammaproteobacteria</taxon>
        <taxon>Alteromonadales</taxon>
        <taxon>Pseudoalteromonadaceae</taxon>
        <taxon>Pseudoalteromonas</taxon>
    </lineage>
</organism>
<dbReference type="InterPro" id="IPR018642">
    <property type="entry name" value="DUF2066"/>
</dbReference>